<accession>A0A6G1L056</accession>
<evidence type="ECO:0000313" key="3">
    <source>
        <dbReference type="Proteomes" id="UP000799436"/>
    </source>
</evidence>
<evidence type="ECO:0000313" key="2">
    <source>
        <dbReference type="EMBL" id="KAF2765919.1"/>
    </source>
</evidence>
<evidence type="ECO:0000256" key="1">
    <source>
        <dbReference type="SAM" id="MobiDB-lite"/>
    </source>
</evidence>
<name>A0A6G1L056_9PEZI</name>
<proteinExistence type="predicted"/>
<protein>
    <submittedName>
        <fullName evidence="2">Uncharacterized protein</fullName>
    </submittedName>
</protein>
<sequence>MRWKTYSKACSSQEWQTDRRPGWCSPRNPQSDSCRPHGRHPTGSFTFPSPAVGMGPSLMPLALLCLAISIPAINPLLSHWQTYRRSGVWWDGD</sequence>
<organism evidence="2 3">
    <name type="scientific">Teratosphaeria nubilosa</name>
    <dbReference type="NCBI Taxonomy" id="161662"/>
    <lineage>
        <taxon>Eukaryota</taxon>
        <taxon>Fungi</taxon>
        <taxon>Dikarya</taxon>
        <taxon>Ascomycota</taxon>
        <taxon>Pezizomycotina</taxon>
        <taxon>Dothideomycetes</taxon>
        <taxon>Dothideomycetidae</taxon>
        <taxon>Mycosphaerellales</taxon>
        <taxon>Teratosphaeriaceae</taxon>
        <taxon>Teratosphaeria</taxon>
    </lineage>
</organism>
<dbReference type="EMBL" id="ML995881">
    <property type="protein sequence ID" value="KAF2765919.1"/>
    <property type="molecule type" value="Genomic_DNA"/>
</dbReference>
<keyword evidence="3" id="KW-1185">Reference proteome</keyword>
<dbReference type="Proteomes" id="UP000799436">
    <property type="component" value="Unassembled WGS sequence"/>
</dbReference>
<feature type="region of interest" description="Disordered" evidence="1">
    <location>
        <begin position="17"/>
        <end position="41"/>
    </location>
</feature>
<dbReference type="AlphaFoldDB" id="A0A6G1L056"/>
<gene>
    <name evidence="2" type="ORF">EJ03DRAFT_195154</name>
</gene>
<reference evidence="2" key="1">
    <citation type="journal article" date="2020" name="Stud. Mycol.">
        <title>101 Dothideomycetes genomes: a test case for predicting lifestyles and emergence of pathogens.</title>
        <authorList>
            <person name="Haridas S."/>
            <person name="Albert R."/>
            <person name="Binder M."/>
            <person name="Bloem J."/>
            <person name="Labutti K."/>
            <person name="Salamov A."/>
            <person name="Andreopoulos B."/>
            <person name="Baker S."/>
            <person name="Barry K."/>
            <person name="Bills G."/>
            <person name="Bluhm B."/>
            <person name="Cannon C."/>
            <person name="Castanera R."/>
            <person name="Culley D."/>
            <person name="Daum C."/>
            <person name="Ezra D."/>
            <person name="Gonzalez J."/>
            <person name="Henrissat B."/>
            <person name="Kuo A."/>
            <person name="Liang C."/>
            <person name="Lipzen A."/>
            <person name="Lutzoni F."/>
            <person name="Magnuson J."/>
            <person name="Mondo S."/>
            <person name="Nolan M."/>
            <person name="Ohm R."/>
            <person name="Pangilinan J."/>
            <person name="Park H.-J."/>
            <person name="Ramirez L."/>
            <person name="Alfaro M."/>
            <person name="Sun H."/>
            <person name="Tritt A."/>
            <person name="Yoshinaga Y."/>
            <person name="Zwiers L.-H."/>
            <person name="Turgeon B."/>
            <person name="Goodwin S."/>
            <person name="Spatafora J."/>
            <person name="Crous P."/>
            <person name="Grigoriev I."/>
        </authorList>
    </citation>
    <scope>NUCLEOTIDE SEQUENCE</scope>
    <source>
        <strain evidence="2">CBS 116005</strain>
    </source>
</reference>